<sequence length="219" mass="25526">MRETQKNSRSKRTRIVKEPEERRQEIIETALELFSEKGYTDTAMQDISEKMNVSPGLCYRYFKSKVELFAATSEYYAQQAVEQIKLPVSSNLSALEKFNLVLKRIFEYTIKHHDYEASYKEDEAIRASRLDNVAENMVDVLIPIIEQGVSDGTFVCSNVEYTTRLFTYGIIHTIHSTMPSQNTKEYFVSYLDFLKDMFTKSLEIKTPNDLGNSWQDLYK</sequence>
<dbReference type="PROSITE" id="PS50977">
    <property type="entry name" value="HTH_TETR_2"/>
    <property type="match status" value="1"/>
</dbReference>
<dbReference type="PANTHER" id="PTHR43479:SF11">
    <property type="entry name" value="ACREF_ENVCD OPERON REPRESSOR-RELATED"/>
    <property type="match status" value="1"/>
</dbReference>
<proteinExistence type="predicted"/>
<evidence type="ECO:0000313" key="5">
    <source>
        <dbReference type="Proteomes" id="UP000248132"/>
    </source>
</evidence>
<evidence type="ECO:0000256" key="1">
    <source>
        <dbReference type="ARBA" id="ARBA00023125"/>
    </source>
</evidence>
<dbReference type="EMBL" id="QKMR01000024">
    <property type="protein sequence ID" value="PYG85714.1"/>
    <property type="molecule type" value="Genomic_DNA"/>
</dbReference>
<keyword evidence="5" id="KW-1185">Reference proteome</keyword>
<dbReference type="InterPro" id="IPR050624">
    <property type="entry name" value="HTH-type_Tx_Regulator"/>
</dbReference>
<evidence type="ECO:0000256" key="2">
    <source>
        <dbReference type="PROSITE-ProRule" id="PRU00335"/>
    </source>
</evidence>
<dbReference type="Pfam" id="PF00440">
    <property type="entry name" value="TetR_N"/>
    <property type="match status" value="1"/>
</dbReference>
<evidence type="ECO:0000313" key="4">
    <source>
        <dbReference type="EMBL" id="PYG85714.1"/>
    </source>
</evidence>
<dbReference type="SUPFAM" id="SSF48498">
    <property type="entry name" value="Tetracyclin repressor-like, C-terminal domain"/>
    <property type="match status" value="1"/>
</dbReference>
<organism evidence="4 5">
    <name type="scientific">Ruminiclostridium sufflavum DSM 19573</name>
    <dbReference type="NCBI Taxonomy" id="1121337"/>
    <lineage>
        <taxon>Bacteria</taxon>
        <taxon>Bacillati</taxon>
        <taxon>Bacillota</taxon>
        <taxon>Clostridia</taxon>
        <taxon>Eubacteriales</taxon>
        <taxon>Oscillospiraceae</taxon>
        <taxon>Ruminiclostridium</taxon>
    </lineage>
</organism>
<gene>
    <name evidence="4" type="ORF">LY28_03275</name>
</gene>
<dbReference type="AlphaFoldDB" id="A0A318XKU5"/>
<protein>
    <submittedName>
        <fullName evidence="4">TetR family transcriptional regulator</fullName>
    </submittedName>
</protein>
<dbReference type="InterPro" id="IPR001647">
    <property type="entry name" value="HTH_TetR"/>
</dbReference>
<dbReference type="InterPro" id="IPR009057">
    <property type="entry name" value="Homeodomain-like_sf"/>
</dbReference>
<dbReference type="SUPFAM" id="SSF46689">
    <property type="entry name" value="Homeodomain-like"/>
    <property type="match status" value="1"/>
</dbReference>
<feature type="domain" description="HTH tetR-type" evidence="3">
    <location>
        <begin position="20"/>
        <end position="80"/>
    </location>
</feature>
<comment type="caution">
    <text evidence="4">The sequence shown here is derived from an EMBL/GenBank/DDBJ whole genome shotgun (WGS) entry which is preliminary data.</text>
</comment>
<accession>A0A318XKU5</accession>
<dbReference type="PRINTS" id="PR00455">
    <property type="entry name" value="HTHTETR"/>
</dbReference>
<dbReference type="Proteomes" id="UP000248132">
    <property type="component" value="Unassembled WGS sequence"/>
</dbReference>
<feature type="DNA-binding region" description="H-T-H motif" evidence="2">
    <location>
        <begin position="43"/>
        <end position="62"/>
    </location>
</feature>
<dbReference type="OrthoDB" id="9812993at2"/>
<evidence type="ECO:0000259" key="3">
    <source>
        <dbReference type="PROSITE" id="PS50977"/>
    </source>
</evidence>
<dbReference type="GO" id="GO:0003677">
    <property type="term" value="F:DNA binding"/>
    <property type="evidence" value="ECO:0007669"/>
    <property type="project" value="UniProtKB-UniRule"/>
</dbReference>
<reference evidence="4 5" key="1">
    <citation type="submission" date="2018-06" db="EMBL/GenBank/DDBJ databases">
        <title>Genomic Encyclopedia of Type Strains, Phase I: the one thousand microbial genomes (KMG-I) project.</title>
        <authorList>
            <person name="Kyrpides N."/>
        </authorList>
    </citation>
    <scope>NUCLEOTIDE SEQUENCE [LARGE SCALE GENOMIC DNA]</scope>
    <source>
        <strain evidence="4 5">DSM 19573</strain>
    </source>
</reference>
<name>A0A318XKU5_9FIRM</name>
<dbReference type="PANTHER" id="PTHR43479">
    <property type="entry name" value="ACREF/ENVCD OPERON REPRESSOR-RELATED"/>
    <property type="match status" value="1"/>
</dbReference>
<dbReference type="InterPro" id="IPR036271">
    <property type="entry name" value="Tet_transcr_reg_TetR-rel_C_sf"/>
</dbReference>
<dbReference type="Gene3D" id="1.10.357.10">
    <property type="entry name" value="Tetracycline Repressor, domain 2"/>
    <property type="match status" value="1"/>
</dbReference>
<keyword evidence="1 2" id="KW-0238">DNA-binding</keyword>
<dbReference type="RefSeq" id="WP_110463240.1">
    <property type="nucleotide sequence ID" value="NZ_QKMR01000024.1"/>
</dbReference>